<gene>
    <name evidence="6" type="ORF">J2Z37_004079</name>
</gene>
<comment type="pathway">
    <text evidence="1">Lipid metabolism; butanoate metabolism.</text>
</comment>
<organism evidence="6 7">
    <name type="scientific">Ammoniphilus resinae</name>
    <dbReference type="NCBI Taxonomy" id="861532"/>
    <lineage>
        <taxon>Bacteria</taxon>
        <taxon>Bacillati</taxon>
        <taxon>Bacillota</taxon>
        <taxon>Bacilli</taxon>
        <taxon>Bacillales</taxon>
        <taxon>Paenibacillaceae</taxon>
        <taxon>Aneurinibacillus group</taxon>
        <taxon>Ammoniphilus</taxon>
    </lineage>
</organism>
<keyword evidence="3 6" id="KW-0560">Oxidoreductase</keyword>
<reference evidence="6 7" key="1">
    <citation type="submission" date="2021-03" db="EMBL/GenBank/DDBJ databases">
        <title>Genomic Encyclopedia of Type Strains, Phase IV (KMG-IV): sequencing the most valuable type-strain genomes for metagenomic binning, comparative biology and taxonomic classification.</title>
        <authorList>
            <person name="Goeker M."/>
        </authorList>
    </citation>
    <scope>NUCLEOTIDE SEQUENCE [LARGE SCALE GENOMIC DNA]</scope>
    <source>
        <strain evidence="6 7">DSM 24738</strain>
    </source>
</reference>
<evidence type="ECO:0000256" key="3">
    <source>
        <dbReference type="ARBA" id="ARBA00023002"/>
    </source>
</evidence>
<dbReference type="Proteomes" id="UP001519343">
    <property type="component" value="Unassembled WGS sequence"/>
</dbReference>
<dbReference type="SUPFAM" id="SSF51735">
    <property type="entry name" value="NAD(P)-binding Rossmann-fold domains"/>
    <property type="match status" value="1"/>
</dbReference>
<evidence type="ECO:0000313" key="7">
    <source>
        <dbReference type="Proteomes" id="UP001519343"/>
    </source>
</evidence>
<dbReference type="SUPFAM" id="SSF48179">
    <property type="entry name" value="6-phosphogluconate dehydrogenase C-terminal domain-like"/>
    <property type="match status" value="1"/>
</dbReference>
<evidence type="ECO:0000259" key="5">
    <source>
        <dbReference type="Pfam" id="PF02737"/>
    </source>
</evidence>
<dbReference type="Gene3D" id="1.10.1040.10">
    <property type="entry name" value="N-(1-d-carboxylethyl)-l-norvaline Dehydrogenase, domain 2"/>
    <property type="match status" value="1"/>
</dbReference>
<dbReference type="Pfam" id="PF02737">
    <property type="entry name" value="3HCDH_N"/>
    <property type="match status" value="1"/>
</dbReference>
<feature type="domain" description="3-hydroxyacyl-CoA dehydrogenase NAD binding" evidence="5">
    <location>
        <begin position="5"/>
        <end position="183"/>
    </location>
</feature>
<evidence type="ECO:0000259" key="4">
    <source>
        <dbReference type="Pfam" id="PF00725"/>
    </source>
</evidence>
<dbReference type="InterPro" id="IPR013328">
    <property type="entry name" value="6PGD_dom2"/>
</dbReference>
<dbReference type="Pfam" id="PF00725">
    <property type="entry name" value="3HCDH"/>
    <property type="match status" value="1"/>
</dbReference>
<comment type="similarity">
    <text evidence="2">Belongs to the 3-hydroxyacyl-CoA dehydrogenase family.</text>
</comment>
<evidence type="ECO:0000256" key="1">
    <source>
        <dbReference type="ARBA" id="ARBA00005086"/>
    </source>
</evidence>
<dbReference type="EMBL" id="JAGGKT010000016">
    <property type="protein sequence ID" value="MBP1934062.1"/>
    <property type="molecule type" value="Genomic_DNA"/>
</dbReference>
<dbReference type="Gene3D" id="3.40.50.720">
    <property type="entry name" value="NAD(P)-binding Rossmann-like Domain"/>
    <property type="match status" value="1"/>
</dbReference>
<protein>
    <submittedName>
        <fullName evidence="6">3-hydroxybutyryl-CoA dehydrogenase</fullName>
        <ecNumber evidence="6">1.1.1.157</ecNumber>
    </submittedName>
</protein>
<dbReference type="InterPro" id="IPR036291">
    <property type="entry name" value="NAD(P)-bd_dom_sf"/>
</dbReference>
<dbReference type="InterPro" id="IPR022694">
    <property type="entry name" value="3-OHacyl-CoA_DH"/>
</dbReference>
<dbReference type="GO" id="GO:0008691">
    <property type="term" value="F:3-hydroxybutyryl-CoA dehydrogenase activity"/>
    <property type="evidence" value="ECO:0007669"/>
    <property type="project" value="UniProtKB-EC"/>
</dbReference>
<accession>A0ABS4GVC6</accession>
<feature type="domain" description="3-hydroxyacyl-CoA dehydrogenase C-terminal" evidence="4">
    <location>
        <begin position="187"/>
        <end position="281"/>
    </location>
</feature>
<evidence type="ECO:0000256" key="2">
    <source>
        <dbReference type="ARBA" id="ARBA00009463"/>
    </source>
</evidence>
<dbReference type="InterPro" id="IPR006108">
    <property type="entry name" value="3HC_DH_C"/>
</dbReference>
<evidence type="ECO:0000313" key="6">
    <source>
        <dbReference type="EMBL" id="MBP1934062.1"/>
    </source>
</evidence>
<keyword evidence="7" id="KW-1185">Reference proteome</keyword>
<dbReference type="PANTHER" id="PTHR48075:SF5">
    <property type="entry name" value="3-HYDROXYBUTYRYL-COA DEHYDROGENASE"/>
    <property type="match status" value="1"/>
</dbReference>
<comment type="caution">
    <text evidence="6">The sequence shown here is derived from an EMBL/GenBank/DDBJ whole genome shotgun (WGS) entry which is preliminary data.</text>
</comment>
<dbReference type="NCBIfam" id="NF004474">
    <property type="entry name" value="PRK05808.1"/>
    <property type="match status" value="1"/>
</dbReference>
<dbReference type="PIRSF" id="PIRSF000105">
    <property type="entry name" value="HCDH"/>
    <property type="match status" value="1"/>
</dbReference>
<dbReference type="RefSeq" id="WP_209812071.1">
    <property type="nucleotide sequence ID" value="NZ_JAGGKT010000016.1"/>
</dbReference>
<dbReference type="EC" id="1.1.1.157" evidence="6"/>
<dbReference type="PANTHER" id="PTHR48075">
    <property type="entry name" value="3-HYDROXYACYL-COA DEHYDROGENASE FAMILY PROTEIN"/>
    <property type="match status" value="1"/>
</dbReference>
<dbReference type="InterPro" id="IPR008927">
    <property type="entry name" value="6-PGluconate_DH-like_C_sf"/>
</dbReference>
<dbReference type="InterPro" id="IPR006176">
    <property type="entry name" value="3-OHacyl-CoA_DH_NAD-bd"/>
</dbReference>
<sequence length="281" mass="31271">MNIEKVMVVGSGQMGSGITQVFATAGMPVLMVDVKQEFVDRGIQTIRKNLERSVVKNRITEAEKEEILGRISTSIEMADGSDVDFAIEVVTEKEEIKKDVFRKLDELLKKEAIIASNTSTISITKLGGVTKRPDKVVGMHFFIPAPVMKLVEVIRGLRTSDETYETVMHLSEAIGKEPVTAQDFPAFTVNRLLVPMWNEAMYMVMEGNKPEDVDRAMKLGANFPMGPLELADFAGLDTTLSVMEVMYEGYGDPKYRPCPLLRKMVDAGLLGRKSGEGFYKY</sequence>
<name>A0ABS4GVC6_9BACL</name>
<proteinExistence type="inferred from homology"/>